<evidence type="ECO:0000313" key="3">
    <source>
        <dbReference type="Proteomes" id="UP000648722"/>
    </source>
</evidence>
<dbReference type="InterPro" id="IPR001853">
    <property type="entry name" value="DSBA-like_thioredoxin_dom"/>
</dbReference>
<dbReference type="GO" id="GO:0016853">
    <property type="term" value="F:isomerase activity"/>
    <property type="evidence" value="ECO:0007669"/>
    <property type="project" value="UniProtKB-KW"/>
</dbReference>
<organism evidence="2 3">
    <name type="scientific">Glycocaulis albus</name>
    <dbReference type="NCBI Taxonomy" id="1382801"/>
    <lineage>
        <taxon>Bacteria</taxon>
        <taxon>Pseudomonadati</taxon>
        <taxon>Pseudomonadota</taxon>
        <taxon>Alphaproteobacteria</taxon>
        <taxon>Maricaulales</taxon>
        <taxon>Maricaulaceae</taxon>
        <taxon>Glycocaulis</taxon>
    </lineage>
</organism>
<reference evidence="3" key="1">
    <citation type="journal article" date="2019" name="Int. J. Syst. Evol. Microbiol.">
        <title>The Global Catalogue of Microorganisms (GCM) 10K type strain sequencing project: providing services to taxonomists for standard genome sequencing and annotation.</title>
        <authorList>
            <consortium name="The Broad Institute Genomics Platform"/>
            <consortium name="The Broad Institute Genome Sequencing Center for Infectious Disease"/>
            <person name="Wu L."/>
            <person name="Ma J."/>
        </authorList>
    </citation>
    <scope>NUCLEOTIDE SEQUENCE [LARGE SCALE GENOMIC DNA]</scope>
    <source>
        <strain evidence="3">CGMCC 1.12766</strain>
    </source>
</reference>
<keyword evidence="2" id="KW-0413">Isomerase</keyword>
<dbReference type="InterPro" id="IPR036249">
    <property type="entry name" value="Thioredoxin-like_sf"/>
</dbReference>
<dbReference type="Gene3D" id="3.40.30.10">
    <property type="entry name" value="Glutaredoxin"/>
    <property type="match status" value="1"/>
</dbReference>
<dbReference type="SUPFAM" id="SSF52833">
    <property type="entry name" value="Thioredoxin-like"/>
    <property type="match status" value="1"/>
</dbReference>
<evidence type="ECO:0000259" key="1">
    <source>
        <dbReference type="Pfam" id="PF01323"/>
    </source>
</evidence>
<sequence length="420" mass="45504">MKTLLPQIVTSPALRSVQRTLAAARRRLNLSRPVVRYFHQVDDPYSALAARALPHLEAVWGARVIPCIVPPPDVAAAPDTERLTQWSLRDAATLADGLGMEASFTSAPSAELLARAQAALAGISDATVFSAISSAIERAFRTGKASAIPLSDGDARAALARGARARRGHYLGGMFQFEGEWYWGLDRLPYLEDRLARIRPGGVRFAERLEVRLEGKKASAGTVIEAFVSLRSPYTYIAIPRLRALAEVTGAELRLRPVLPMVMRGLPVPLPKRLYIMRDTKREAERLGLPFGKVSDPVGAPVERGLAVLFAAMDQGKGADFLYSFLRGVFAEGVDAGTDEGLEKLGVRAGIRADAMQAALSDESWRVKAEANRAAMLDAGLWGVPSFRVNDRSAHWGQDRLWAVEADLNAASARNTPGTS</sequence>
<dbReference type="PANTHER" id="PTHR42943:SF2">
    <property type="entry name" value="GLUTATHIONE S-TRANSFERASE KAPPA 1"/>
    <property type="match status" value="1"/>
</dbReference>
<dbReference type="Proteomes" id="UP000648722">
    <property type="component" value="Unassembled WGS sequence"/>
</dbReference>
<comment type="caution">
    <text evidence="2">The sequence shown here is derived from an EMBL/GenBank/DDBJ whole genome shotgun (WGS) entry which is preliminary data.</text>
</comment>
<dbReference type="Pfam" id="PF01323">
    <property type="entry name" value="DSBA"/>
    <property type="match status" value="1"/>
</dbReference>
<dbReference type="EMBL" id="BMFS01000001">
    <property type="protein sequence ID" value="GGG91256.1"/>
    <property type="molecule type" value="Genomic_DNA"/>
</dbReference>
<evidence type="ECO:0000313" key="2">
    <source>
        <dbReference type="EMBL" id="GGG91256.1"/>
    </source>
</evidence>
<dbReference type="InterPro" id="IPR051924">
    <property type="entry name" value="GST_Kappa/NadH"/>
</dbReference>
<protein>
    <submittedName>
        <fullName evidence="2">2-hydroxychromene-2-carboxylate isomerase</fullName>
    </submittedName>
</protein>
<keyword evidence="3" id="KW-1185">Reference proteome</keyword>
<feature type="domain" description="DSBA-like thioredoxin" evidence="1">
    <location>
        <begin position="224"/>
        <end position="407"/>
    </location>
</feature>
<accession>A0ABQ1XFZ4</accession>
<name>A0ABQ1XFZ4_9PROT</name>
<dbReference type="RefSeq" id="WP_188450790.1">
    <property type="nucleotide sequence ID" value="NZ_BMFS01000001.1"/>
</dbReference>
<gene>
    <name evidence="2" type="ORF">GCM10007420_03150</name>
</gene>
<proteinExistence type="predicted"/>
<dbReference type="PANTHER" id="PTHR42943">
    <property type="entry name" value="GLUTATHIONE S-TRANSFERASE KAPPA"/>
    <property type="match status" value="1"/>
</dbReference>